<dbReference type="Proteomes" id="UP000239366">
    <property type="component" value="Unassembled WGS sequence"/>
</dbReference>
<keyword evidence="4" id="KW-1185">Reference proteome</keyword>
<dbReference type="EMBL" id="MQVX01000001">
    <property type="protein sequence ID" value="PQJ14712.1"/>
    <property type="molecule type" value="Genomic_DNA"/>
</dbReference>
<name>A0A2S7T454_9FLAO</name>
<evidence type="ECO:0000256" key="1">
    <source>
        <dbReference type="SAM" id="SignalP"/>
    </source>
</evidence>
<evidence type="ECO:0000313" key="4">
    <source>
        <dbReference type="Proteomes" id="UP000239366"/>
    </source>
</evidence>
<comment type="caution">
    <text evidence="3">The sequence shown here is derived from an EMBL/GenBank/DDBJ whole genome shotgun (WGS) entry which is preliminary data.</text>
</comment>
<sequence length="209" mass="23761">MANKTLAIFLFFCTGLLFAQQDSIPRQSDTDSLAQNLNGRGFKVEEVVKRKINPLAPSRAAFYSALLPGLGQAYNKRYWKVPLVYAALGTGVYAYNFNNTQYNRYRDAFKARKAGLVTDEFYDINGDGLGPDVSDTALEDAQVRFQEDRDLSLLITIVLYALNIIDANVDAHLKQYNVSEELTIDFQPFLERDPFMMNPYYGMAFQIKF</sequence>
<evidence type="ECO:0000259" key="2">
    <source>
        <dbReference type="Pfam" id="PF18935"/>
    </source>
</evidence>
<feature type="chain" id="PRO_5015714760" description="DUF5683 domain-containing protein" evidence="1">
    <location>
        <begin position="20"/>
        <end position="209"/>
    </location>
</feature>
<dbReference type="Pfam" id="PF18935">
    <property type="entry name" value="DUF5683"/>
    <property type="match status" value="1"/>
</dbReference>
<gene>
    <name evidence="3" type="ORF">BST99_02205</name>
</gene>
<dbReference type="InterPro" id="IPR043738">
    <property type="entry name" value="DUF5683"/>
</dbReference>
<proteinExistence type="predicted"/>
<feature type="signal peptide" evidence="1">
    <location>
        <begin position="1"/>
        <end position="19"/>
    </location>
</feature>
<dbReference type="RefSeq" id="WP_245916164.1">
    <property type="nucleotide sequence ID" value="NZ_MQVX01000001.1"/>
</dbReference>
<reference evidence="4" key="1">
    <citation type="submission" date="2016-11" db="EMBL/GenBank/DDBJ databases">
        <title>Trade-off between light-utilization and light-protection in marine flavobacteria.</title>
        <authorList>
            <person name="Kumagai Y."/>
            <person name="Yoshizawa S."/>
            <person name="Kogure K."/>
        </authorList>
    </citation>
    <scope>NUCLEOTIDE SEQUENCE [LARGE SCALE GENOMIC DNA]</scope>
    <source>
        <strain evidence="4">SG-18</strain>
    </source>
</reference>
<dbReference type="AlphaFoldDB" id="A0A2S7T454"/>
<accession>A0A2S7T454</accession>
<feature type="domain" description="DUF5683" evidence="2">
    <location>
        <begin position="54"/>
        <end position="209"/>
    </location>
</feature>
<keyword evidence="1" id="KW-0732">Signal</keyword>
<evidence type="ECO:0000313" key="3">
    <source>
        <dbReference type="EMBL" id="PQJ14712.1"/>
    </source>
</evidence>
<organism evidence="3 4">
    <name type="scientific">Aureicoccus marinus</name>
    <dbReference type="NCBI Taxonomy" id="754435"/>
    <lineage>
        <taxon>Bacteria</taxon>
        <taxon>Pseudomonadati</taxon>
        <taxon>Bacteroidota</taxon>
        <taxon>Flavobacteriia</taxon>
        <taxon>Flavobacteriales</taxon>
        <taxon>Flavobacteriaceae</taxon>
        <taxon>Aureicoccus</taxon>
    </lineage>
</organism>
<protein>
    <recommendedName>
        <fullName evidence="2">DUF5683 domain-containing protein</fullName>
    </recommendedName>
</protein>